<dbReference type="NCBIfam" id="TIGR03373">
    <property type="entry name" value="VI_minor_4"/>
    <property type="match status" value="1"/>
</dbReference>
<dbReference type="RefSeq" id="WP_132073194.1">
    <property type="nucleotide sequence ID" value="NZ_SLVU01000002.1"/>
</dbReference>
<gene>
    <name evidence="1" type="ORF">EV184_102410</name>
</gene>
<name>A0A4R2C5H7_9HYPH</name>
<dbReference type="InterPro" id="IPR038225">
    <property type="entry name" value="TagF_sf"/>
</dbReference>
<comment type="caution">
    <text evidence="1">The sequence shown here is derived from an EMBL/GenBank/DDBJ whole genome shotgun (WGS) entry which is preliminary data.</text>
</comment>
<dbReference type="EMBL" id="SLVU01000002">
    <property type="protein sequence ID" value="TCN34099.1"/>
    <property type="molecule type" value="Genomic_DNA"/>
</dbReference>
<dbReference type="Gene3D" id="3.40.1730.10">
    <property type="entry name" value="pa0076 domain"/>
    <property type="match status" value="1"/>
</dbReference>
<reference evidence="1 2" key="1">
    <citation type="submission" date="2019-03" db="EMBL/GenBank/DDBJ databases">
        <title>Genomic Encyclopedia of Type Strains, Phase IV (KMG-V): Genome sequencing to study the core and pangenomes of soil and plant-associated prokaryotes.</title>
        <authorList>
            <person name="Whitman W."/>
        </authorList>
    </citation>
    <scope>NUCLEOTIDE SEQUENCE [LARGE SCALE GENOMIC DNA]</scope>
    <source>
        <strain evidence="1 2">23C40</strain>
    </source>
</reference>
<accession>A0A4R2C5H7</accession>
<organism evidence="1 2">
    <name type="scientific">Sinorhizobium americanum</name>
    <dbReference type="NCBI Taxonomy" id="194963"/>
    <lineage>
        <taxon>Bacteria</taxon>
        <taxon>Pseudomonadati</taxon>
        <taxon>Pseudomonadota</taxon>
        <taxon>Alphaproteobacteria</taxon>
        <taxon>Hyphomicrobiales</taxon>
        <taxon>Rhizobiaceae</taxon>
        <taxon>Sinorhizobium/Ensifer group</taxon>
        <taxon>Sinorhizobium</taxon>
    </lineage>
</organism>
<evidence type="ECO:0000313" key="2">
    <source>
        <dbReference type="Proteomes" id="UP000295043"/>
    </source>
</evidence>
<dbReference type="Pfam" id="PF09867">
    <property type="entry name" value="TagF_N"/>
    <property type="match status" value="1"/>
</dbReference>
<evidence type="ECO:0000313" key="1">
    <source>
        <dbReference type="EMBL" id="TCN34099.1"/>
    </source>
</evidence>
<protein>
    <submittedName>
        <fullName evidence="1">Type VI secretion system protein ImpM</fullName>
    </submittedName>
</protein>
<dbReference type="Proteomes" id="UP000295043">
    <property type="component" value="Unassembled WGS sequence"/>
</dbReference>
<sequence>MSDAALILPGFFGKLPSTGDFVTRGLPASFVSAWDRWISGHLVHRFSHNSPQAHPVLRFLIGREVFGPMTGVVMASTDRAGRPFPLTIAAAPPVAASDIATAAHEWFDALEAAGTSACAGQLDGDGLAAHLSSLPFPAVPAKGNLVRRMVFWVRGSEPIEVNPDEPELTLRELLCADLRSG</sequence>
<proteinExistence type="predicted"/>
<dbReference type="AlphaFoldDB" id="A0A4R2C5H7"/>
<dbReference type="InterPro" id="IPR017748">
    <property type="entry name" value="TagF"/>
</dbReference>